<dbReference type="InterPro" id="IPR000868">
    <property type="entry name" value="Isochorismatase-like_dom"/>
</dbReference>
<dbReference type="SUPFAM" id="SSF52499">
    <property type="entry name" value="Isochorismatase-like hydrolases"/>
    <property type="match status" value="1"/>
</dbReference>
<dbReference type="AlphaFoldDB" id="A0A485KQ83"/>
<protein>
    <submittedName>
        <fullName evidence="6">Aste57867_10191 protein</fullName>
    </submittedName>
</protein>
<dbReference type="Gene3D" id="3.40.50.850">
    <property type="entry name" value="Isochorismatase-like"/>
    <property type="match status" value="1"/>
</dbReference>
<dbReference type="EMBL" id="VJMH01005190">
    <property type="protein sequence ID" value="KAF0699226.1"/>
    <property type="molecule type" value="Genomic_DNA"/>
</dbReference>
<organism evidence="6 7">
    <name type="scientific">Aphanomyces stellatus</name>
    <dbReference type="NCBI Taxonomy" id="120398"/>
    <lineage>
        <taxon>Eukaryota</taxon>
        <taxon>Sar</taxon>
        <taxon>Stramenopiles</taxon>
        <taxon>Oomycota</taxon>
        <taxon>Saprolegniomycetes</taxon>
        <taxon>Saprolegniales</taxon>
        <taxon>Verrucalvaceae</taxon>
        <taxon>Aphanomyces</taxon>
    </lineage>
</organism>
<dbReference type="InterPro" id="IPR050272">
    <property type="entry name" value="Isochorismatase-like_hydrls"/>
</dbReference>
<keyword evidence="2" id="KW-0378">Hydrolase</keyword>
<dbReference type="PANTHER" id="PTHR43540:SF1">
    <property type="entry name" value="ISOCHORISMATASE HYDROLASE"/>
    <property type="match status" value="1"/>
</dbReference>
<proteinExistence type="inferred from homology"/>
<comment type="similarity">
    <text evidence="1">Belongs to the isochorismatase family.</text>
</comment>
<dbReference type="Pfam" id="PF00857">
    <property type="entry name" value="Isochorismatase"/>
    <property type="match status" value="1"/>
</dbReference>
<feature type="region of interest" description="Disordered" evidence="3">
    <location>
        <begin position="103"/>
        <end position="149"/>
    </location>
</feature>
<evidence type="ECO:0000256" key="2">
    <source>
        <dbReference type="ARBA" id="ARBA00022801"/>
    </source>
</evidence>
<name>A0A485KQ83_9STRA</name>
<dbReference type="CDD" id="cd00431">
    <property type="entry name" value="cysteine_hydrolases"/>
    <property type="match status" value="1"/>
</dbReference>
<dbReference type="GO" id="GO:0016787">
    <property type="term" value="F:hydrolase activity"/>
    <property type="evidence" value="ECO:0007669"/>
    <property type="project" value="UniProtKB-KW"/>
</dbReference>
<evidence type="ECO:0000313" key="6">
    <source>
        <dbReference type="EMBL" id="VFT87067.1"/>
    </source>
</evidence>
<feature type="region of interest" description="Disordered" evidence="3">
    <location>
        <begin position="371"/>
        <end position="394"/>
    </location>
</feature>
<evidence type="ECO:0000256" key="1">
    <source>
        <dbReference type="ARBA" id="ARBA00006336"/>
    </source>
</evidence>
<feature type="compositionally biased region" description="Basic and acidic residues" evidence="3">
    <location>
        <begin position="384"/>
        <end position="394"/>
    </location>
</feature>
<evidence type="ECO:0000259" key="4">
    <source>
        <dbReference type="Pfam" id="PF00857"/>
    </source>
</evidence>
<gene>
    <name evidence="6" type="primary">Aste57867_10191</name>
    <name evidence="5" type="ORF">As57867_010152</name>
    <name evidence="6" type="ORF">ASTE57867_10191</name>
</gene>
<dbReference type="Proteomes" id="UP000332933">
    <property type="component" value="Unassembled WGS sequence"/>
</dbReference>
<reference evidence="5" key="2">
    <citation type="submission" date="2019-06" db="EMBL/GenBank/DDBJ databases">
        <title>Genomics analysis of Aphanomyces spp. identifies a new class of oomycete effector associated with host adaptation.</title>
        <authorList>
            <person name="Gaulin E."/>
        </authorList>
    </citation>
    <scope>NUCLEOTIDE SEQUENCE</scope>
    <source>
        <strain evidence="5">CBS 578.67</strain>
    </source>
</reference>
<keyword evidence="7" id="KW-1185">Reference proteome</keyword>
<dbReference type="InterPro" id="IPR036380">
    <property type="entry name" value="Isochorismatase-like_sf"/>
</dbReference>
<evidence type="ECO:0000256" key="3">
    <source>
        <dbReference type="SAM" id="MobiDB-lite"/>
    </source>
</evidence>
<dbReference type="EMBL" id="CAADRA010005211">
    <property type="protein sequence ID" value="VFT87067.1"/>
    <property type="molecule type" value="Genomic_DNA"/>
</dbReference>
<sequence>MGRTTPFQPKHALEFGLELMSADDDGEQTARCLFCVYEGRQKVEVGATTGRKRKERSSVHVFTKPFKPAQYRSHLKQHAASWETYQALSEREKAAYFLDRANQMESRRGDQAGRTHATRKSSPKREDTATDDSAATHEPPTQHHPLPIAHRLDSMRGRGNMRDDRQVPPTFELLDDKCTGLLVMDVQYYCAKPNFGKHHAATSNAYYFDRIQTIVVPHIQALLAAWRARMMEVIFGTIECATKDGRDRSHAYKMAGIHVPKDNVDARVLEEMAADAAIVIPRTAQSFFGTTNVDYVCRNLGLKALVVVGVSTLGSLETTVRDALDHGYATHLVEDAIALASPAEHDAFVAHVSKMGATVVQTQNILGLQPVESGASSPRKHGHGKQDAPQEEGR</sequence>
<dbReference type="OrthoDB" id="77835at2759"/>
<evidence type="ECO:0000313" key="7">
    <source>
        <dbReference type="Proteomes" id="UP000332933"/>
    </source>
</evidence>
<accession>A0A485KQ83</accession>
<dbReference type="PANTHER" id="PTHR43540">
    <property type="entry name" value="PEROXYUREIDOACRYLATE/UREIDOACRYLATE AMIDOHYDROLASE-RELATED"/>
    <property type="match status" value="1"/>
</dbReference>
<reference evidence="6 7" key="1">
    <citation type="submission" date="2019-03" db="EMBL/GenBank/DDBJ databases">
        <authorList>
            <person name="Gaulin E."/>
            <person name="Dumas B."/>
        </authorList>
    </citation>
    <scope>NUCLEOTIDE SEQUENCE [LARGE SCALE GENOMIC DNA]</scope>
    <source>
        <strain evidence="6">CBS 568.67</strain>
    </source>
</reference>
<feature type="domain" description="Isochorismatase-like" evidence="4">
    <location>
        <begin position="181"/>
        <end position="363"/>
    </location>
</feature>
<evidence type="ECO:0000313" key="5">
    <source>
        <dbReference type="EMBL" id="KAF0699226.1"/>
    </source>
</evidence>